<protein>
    <submittedName>
        <fullName evidence="2">Uncharacterized protein</fullName>
    </submittedName>
</protein>
<sequence length="36" mass="3796">MVSITQHPADLAEGTPGLLPYKVDGEMTGQDSQLVP</sequence>
<feature type="non-terminal residue" evidence="2">
    <location>
        <position position="36"/>
    </location>
</feature>
<name>X0WIR4_9ZZZZ</name>
<evidence type="ECO:0000313" key="2">
    <source>
        <dbReference type="EMBL" id="GAG23107.1"/>
    </source>
</evidence>
<comment type="caution">
    <text evidence="2">The sequence shown here is derived from an EMBL/GenBank/DDBJ whole genome shotgun (WGS) entry which is preliminary data.</text>
</comment>
<proteinExistence type="predicted"/>
<organism evidence="2">
    <name type="scientific">marine sediment metagenome</name>
    <dbReference type="NCBI Taxonomy" id="412755"/>
    <lineage>
        <taxon>unclassified sequences</taxon>
        <taxon>metagenomes</taxon>
        <taxon>ecological metagenomes</taxon>
    </lineage>
</organism>
<reference evidence="2" key="1">
    <citation type="journal article" date="2014" name="Front. Microbiol.">
        <title>High frequency of phylogenetically diverse reductive dehalogenase-homologous genes in deep subseafloor sedimentary metagenomes.</title>
        <authorList>
            <person name="Kawai M."/>
            <person name="Futagami T."/>
            <person name="Toyoda A."/>
            <person name="Takaki Y."/>
            <person name="Nishi S."/>
            <person name="Hori S."/>
            <person name="Arai W."/>
            <person name="Tsubouchi T."/>
            <person name="Morono Y."/>
            <person name="Uchiyama I."/>
            <person name="Ito T."/>
            <person name="Fujiyama A."/>
            <person name="Inagaki F."/>
            <person name="Takami H."/>
        </authorList>
    </citation>
    <scope>NUCLEOTIDE SEQUENCE</scope>
    <source>
        <strain evidence="2">Expedition CK06-06</strain>
    </source>
</reference>
<accession>X0WIR4</accession>
<dbReference type="EMBL" id="BARS01033188">
    <property type="protein sequence ID" value="GAG23107.1"/>
    <property type="molecule type" value="Genomic_DNA"/>
</dbReference>
<evidence type="ECO:0000256" key="1">
    <source>
        <dbReference type="SAM" id="MobiDB-lite"/>
    </source>
</evidence>
<gene>
    <name evidence="2" type="ORF">S01H1_51437</name>
</gene>
<feature type="region of interest" description="Disordered" evidence="1">
    <location>
        <begin position="1"/>
        <end position="36"/>
    </location>
</feature>
<dbReference type="AlphaFoldDB" id="X0WIR4"/>